<reference evidence="1" key="1">
    <citation type="submission" date="2021-02" db="EMBL/GenBank/DDBJ databases">
        <authorList>
            <person name="Dougan E. K."/>
            <person name="Rhodes N."/>
            <person name="Thang M."/>
            <person name="Chan C."/>
        </authorList>
    </citation>
    <scope>NUCLEOTIDE SEQUENCE</scope>
</reference>
<comment type="caution">
    <text evidence="1">The sequence shown here is derived from an EMBL/GenBank/DDBJ whole genome shotgun (WGS) entry which is preliminary data.</text>
</comment>
<dbReference type="EMBL" id="CAJNJA010026463">
    <property type="protein sequence ID" value="CAE7560285.1"/>
    <property type="molecule type" value="Genomic_DNA"/>
</dbReference>
<proteinExistence type="predicted"/>
<keyword evidence="2" id="KW-1185">Reference proteome</keyword>
<evidence type="ECO:0000313" key="1">
    <source>
        <dbReference type="EMBL" id="CAE7560285.1"/>
    </source>
</evidence>
<dbReference type="Proteomes" id="UP000601435">
    <property type="component" value="Unassembled WGS sequence"/>
</dbReference>
<evidence type="ECO:0000313" key="2">
    <source>
        <dbReference type="Proteomes" id="UP000601435"/>
    </source>
</evidence>
<gene>
    <name evidence="1" type="ORF">SNEC2469_LOCUS16178</name>
</gene>
<name>A0A812U9I1_9DINO</name>
<protein>
    <submittedName>
        <fullName evidence="1">Uncharacterized protein</fullName>
    </submittedName>
</protein>
<dbReference type="OrthoDB" id="10274076at2759"/>
<organism evidence="1 2">
    <name type="scientific">Symbiodinium necroappetens</name>
    <dbReference type="NCBI Taxonomy" id="1628268"/>
    <lineage>
        <taxon>Eukaryota</taxon>
        <taxon>Sar</taxon>
        <taxon>Alveolata</taxon>
        <taxon>Dinophyceae</taxon>
        <taxon>Suessiales</taxon>
        <taxon>Symbiodiniaceae</taxon>
        <taxon>Symbiodinium</taxon>
    </lineage>
</organism>
<sequence>MKSGFELLAVHRQFPSYRVLTVSNFALAGDFTAVDCGQRRGAASSGHFKSIGLPVQRNVVPAAKASQVVYASSCAPQTAKYSTSTMAAAAIFDFTLRFNVAAEVQPARGNGCALRTDMPIARQQHAPSLNTGVMRITDSMVRCGLDTVAQWPGCRESSASVYPKRSV</sequence>
<accession>A0A812U9I1</accession>
<dbReference type="AlphaFoldDB" id="A0A812U9I1"/>